<organism evidence="3 4">
    <name type="scientific">Haloarcula marismortui (strain ATCC 43049 / DSM 3752 / JCM 8966 / VKM B-1809)</name>
    <name type="common">Halobacterium marismortui</name>
    <dbReference type="NCBI Taxonomy" id="272569"/>
    <lineage>
        <taxon>Archaea</taxon>
        <taxon>Methanobacteriati</taxon>
        <taxon>Methanobacteriota</taxon>
        <taxon>Stenosarchaea group</taxon>
        <taxon>Halobacteria</taxon>
        <taxon>Halobacteriales</taxon>
        <taxon>Haloarculaceae</taxon>
        <taxon>Haloarcula</taxon>
    </lineage>
</organism>
<dbReference type="Proteomes" id="UP000001169">
    <property type="component" value="Chromosome I"/>
</dbReference>
<dbReference type="STRING" id="272569.rrnAC0589"/>
<dbReference type="GO" id="GO:0006310">
    <property type="term" value="P:DNA recombination"/>
    <property type="evidence" value="ECO:0007669"/>
    <property type="project" value="UniProtKB-KW"/>
</dbReference>
<evidence type="ECO:0000259" key="2">
    <source>
        <dbReference type="PROSITE" id="PS51898"/>
    </source>
</evidence>
<dbReference type="KEGG" id="hma:rrnAC0589"/>
<reference evidence="3 4" key="1">
    <citation type="journal article" date="2004" name="Genome Res.">
        <title>Genome sequence of Haloarcula marismortui: a halophilic archaeon from the Dead Sea.</title>
        <authorList>
            <person name="Baliga N.S."/>
            <person name="Bonneau R."/>
            <person name="Facciotti M.T."/>
            <person name="Pan M."/>
            <person name="Glusman G."/>
            <person name="Deutsch E.W."/>
            <person name="Shannon P."/>
            <person name="Chiu Y."/>
            <person name="Weng R.S."/>
            <person name="Gan R.R."/>
            <person name="Hung P."/>
            <person name="Date S.V."/>
            <person name="Marcotte E."/>
            <person name="Hood L."/>
            <person name="Ng W.V."/>
        </authorList>
    </citation>
    <scope>NUCLEOTIDE SEQUENCE [LARGE SCALE GENOMIC DNA]</scope>
    <source>
        <strain evidence="4">ATCC 43049 / DSM 3752 / JCM 8966 / VKM B-1809</strain>
    </source>
</reference>
<dbReference type="EMBL" id="AY596297">
    <property type="protein sequence ID" value="AAV45601.1"/>
    <property type="molecule type" value="Genomic_DNA"/>
</dbReference>
<dbReference type="AlphaFoldDB" id="Q5V4F2"/>
<protein>
    <submittedName>
        <fullName evidence="3">Phage integrase</fullName>
    </submittedName>
</protein>
<dbReference type="InterPro" id="IPR011010">
    <property type="entry name" value="DNA_brk_join_enz"/>
</dbReference>
<dbReference type="GO" id="GO:0015074">
    <property type="term" value="P:DNA integration"/>
    <property type="evidence" value="ECO:0007669"/>
    <property type="project" value="InterPro"/>
</dbReference>
<proteinExistence type="predicted"/>
<gene>
    <name evidence="3" type="ordered locus">rrnAC0589</name>
</gene>
<evidence type="ECO:0000313" key="3">
    <source>
        <dbReference type="EMBL" id="AAV45601.1"/>
    </source>
</evidence>
<sequence length="281" mass="32345">MDPYFELRLSELKSIPVVTWLQFSIDNAREPGILVQSGQIWALLPPELTEKTRCFAIELGNECMRLKDYDNDDGKRVWLSDDELTRFIEQAETPHQRLAFLLAGRVGLRRSEIIEVCPQDLVDGPTGDHIRVWESYAKRDKYREPPVPQEVVTIAETLAYQQDDDEPLLDVAGSTVYRWVRRAADELEEETGDRGWQYLDVHDLRRTWGTYLLEQGVIPSVVMSFGGWEDWDTFRKHYLGEFSPEAIRRERGKVDFLEGGDESAEVVHPGTMPPASHHTAD</sequence>
<accession>Q5V4F2</accession>
<feature type="domain" description="Tyr recombinase" evidence="2">
    <location>
        <begin position="74"/>
        <end position="252"/>
    </location>
</feature>
<dbReference type="GO" id="GO:0003677">
    <property type="term" value="F:DNA binding"/>
    <property type="evidence" value="ECO:0007669"/>
    <property type="project" value="InterPro"/>
</dbReference>
<evidence type="ECO:0000313" key="4">
    <source>
        <dbReference type="Proteomes" id="UP000001169"/>
    </source>
</evidence>
<dbReference type="eggNOG" id="arCOG02282">
    <property type="taxonomic scope" value="Archaea"/>
</dbReference>
<name>Q5V4F2_HALMA</name>
<dbReference type="PROSITE" id="PS51898">
    <property type="entry name" value="TYR_RECOMBINASE"/>
    <property type="match status" value="1"/>
</dbReference>
<dbReference type="PATRIC" id="fig|272569.17.peg.1348"/>
<dbReference type="Gene3D" id="1.10.443.10">
    <property type="entry name" value="Intergrase catalytic core"/>
    <property type="match status" value="1"/>
</dbReference>
<dbReference type="HOGENOM" id="CLU_086257_0_0_2"/>
<dbReference type="Pfam" id="PF00589">
    <property type="entry name" value="Phage_integrase"/>
    <property type="match status" value="1"/>
</dbReference>
<evidence type="ECO:0000256" key="1">
    <source>
        <dbReference type="ARBA" id="ARBA00023172"/>
    </source>
</evidence>
<dbReference type="InterPro" id="IPR002104">
    <property type="entry name" value="Integrase_catalytic"/>
</dbReference>
<keyword evidence="1" id="KW-0233">DNA recombination</keyword>
<dbReference type="InterPro" id="IPR013762">
    <property type="entry name" value="Integrase-like_cat_sf"/>
</dbReference>
<dbReference type="PaxDb" id="272569-rrnAC0589"/>
<dbReference type="SUPFAM" id="SSF56349">
    <property type="entry name" value="DNA breaking-rejoining enzymes"/>
    <property type="match status" value="1"/>
</dbReference>
<keyword evidence="4" id="KW-1185">Reference proteome</keyword>
<dbReference type="EnsemblBacteria" id="AAV45601">
    <property type="protein sequence ID" value="AAV45601"/>
    <property type="gene ID" value="rrnAC0589"/>
</dbReference>
<dbReference type="CDD" id="cd00397">
    <property type="entry name" value="DNA_BRE_C"/>
    <property type="match status" value="1"/>
</dbReference>